<evidence type="ECO:0000313" key="5">
    <source>
        <dbReference type="Proteomes" id="UP000215367"/>
    </source>
</evidence>
<dbReference type="EMBL" id="NOWT01000023">
    <property type="protein sequence ID" value="OYD82340.1"/>
    <property type="molecule type" value="Genomic_DNA"/>
</dbReference>
<feature type="compositionally biased region" description="Low complexity" evidence="1">
    <location>
        <begin position="1"/>
        <end position="14"/>
    </location>
</feature>
<gene>
    <name evidence="4" type="ORF">CHT98_21570</name>
</gene>
<name>A0A235H8Y5_AZOBR</name>
<feature type="domain" description="DUF1468" evidence="3">
    <location>
        <begin position="57"/>
        <end position="188"/>
    </location>
</feature>
<keyword evidence="2" id="KW-0812">Transmembrane</keyword>
<evidence type="ECO:0000256" key="1">
    <source>
        <dbReference type="SAM" id="MobiDB-lite"/>
    </source>
</evidence>
<accession>A0A235H8Y5</accession>
<keyword evidence="2" id="KW-1133">Transmembrane helix</keyword>
<evidence type="ECO:0000256" key="2">
    <source>
        <dbReference type="SAM" id="Phobius"/>
    </source>
</evidence>
<proteinExistence type="predicted"/>
<feature type="transmembrane region" description="Helical" evidence="2">
    <location>
        <begin position="165"/>
        <end position="185"/>
    </location>
</feature>
<dbReference type="Proteomes" id="UP000215367">
    <property type="component" value="Unassembled WGS sequence"/>
</dbReference>
<protein>
    <recommendedName>
        <fullName evidence="3">DUF1468 domain-containing protein</fullName>
    </recommendedName>
</protein>
<geneLocation type="plasmid" evidence="4">
    <name>unnamed</name>
</geneLocation>
<feature type="transmembrane region" description="Helical" evidence="2">
    <location>
        <begin position="92"/>
        <end position="109"/>
    </location>
</feature>
<sequence>MPSLPLSNLRPSSSVAAPPRDSSPAPCDTARSAPRNAAGGERRPLRFPVPAPQDLGAGLLIAAFGLAALWMGRDWPTGTLAYVQSGFFPRMIGLLMVLAGAVVTGRSLLAHGAGLPAWGWRPLLGVTAAVLAFAGTVEALGLVPAVLILVGLGNLAGQPLRPVPLALLGGALAAGCVALFVWGLGLPLRVWPLWVSP</sequence>
<dbReference type="AlphaFoldDB" id="A0A235H8Y5"/>
<reference evidence="4 5" key="1">
    <citation type="submission" date="2017-07" db="EMBL/GenBank/DDBJ databases">
        <title>Whole genome sequence of Azospirillum brasilense 2A1, a potential biofertilizer strain.</title>
        <authorList>
            <person name="Fontana C.A."/>
            <person name="Toffoli L.M."/>
            <person name="Salazar S.M."/>
            <person name="Puglisi E."/>
            <person name="Pedraza R."/>
            <person name="Bassi D."/>
            <person name="Cocconcelli P.S."/>
        </authorList>
    </citation>
    <scope>NUCLEOTIDE SEQUENCE [LARGE SCALE GENOMIC DNA]</scope>
    <source>
        <strain evidence="4 5">2A1</strain>
        <plasmid evidence="4">unnamed</plasmid>
    </source>
</reference>
<keyword evidence="4" id="KW-0614">Plasmid</keyword>
<feature type="transmembrane region" description="Helical" evidence="2">
    <location>
        <begin position="55"/>
        <end position="72"/>
    </location>
</feature>
<evidence type="ECO:0000313" key="4">
    <source>
        <dbReference type="EMBL" id="OYD82340.1"/>
    </source>
</evidence>
<feature type="transmembrane region" description="Helical" evidence="2">
    <location>
        <begin position="129"/>
        <end position="153"/>
    </location>
</feature>
<dbReference type="InterPro" id="IPR009936">
    <property type="entry name" value="DUF1468"/>
</dbReference>
<keyword evidence="2" id="KW-0472">Membrane</keyword>
<evidence type="ECO:0000259" key="3">
    <source>
        <dbReference type="Pfam" id="PF07331"/>
    </source>
</evidence>
<feature type="region of interest" description="Disordered" evidence="1">
    <location>
        <begin position="1"/>
        <end position="47"/>
    </location>
</feature>
<organism evidence="4 5">
    <name type="scientific">Azospirillum brasilense</name>
    <dbReference type="NCBI Taxonomy" id="192"/>
    <lineage>
        <taxon>Bacteria</taxon>
        <taxon>Pseudomonadati</taxon>
        <taxon>Pseudomonadota</taxon>
        <taxon>Alphaproteobacteria</taxon>
        <taxon>Rhodospirillales</taxon>
        <taxon>Azospirillaceae</taxon>
        <taxon>Azospirillum</taxon>
    </lineage>
</organism>
<comment type="caution">
    <text evidence="4">The sequence shown here is derived from an EMBL/GenBank/DDBJ whole genome shotgun (WGS) entry which is preliminary data.</text>
</comment>
<dbReference type="Pfam" id="PF07331">
    <property type="entry name" value="TctB"/>
    <property type="match status" value="1"/>
</dbReference>